<gene>
    <name evidence="2" type="ORF">DET61_12328</name>
</gene>
<evidence type="ECO:0000313" key="3">
    <source>
        <dbReference type="Proteomes" id="UP000253647"/>
    </source>
</evidence>
<reference evidence="2 3" key="1">
    <citation type="submission" date="2018-07" db="EMBL/GenBank/DDBJ databases">
        <title>Freshwater and sediment microbial communities from various areas in North America, analyzing microbe dynamics in response to fracking.</title>
        <authorList>
            <person name="Lamendella R."/>
        </authorList>
    </citation>
    <scope>NUCLEOTIDE SEQUENCE [LARGE SCALE GENOMIC DNA]</scope>
    <source>
        <strain evidence="2 3">105B</strain>
    </source>
</reference>
<dbReference type="PIRSF" id="PIRSF016624">
    <property type="entry name" value="Mu_prophg_I"/>
    <property type="match status" value="1"/>
</dbReference>
<evidence type="ECO:0000256" key="1">
    <source>
        <dbReference type="SAM" id="Coils"/>
    </source>
</evidence>
<proteinExistence type="predicted"/>
<keyword evidence="1" id="KW-0175">Coiled coil</keyword>
<accession>A0A368X631</accession>
<feature type="coiled-coil region" evidence="1">
    <location>
        <begin position="196"/>
        <end position="258"/>
    </location>
</feature>
<dbReference type="RefSeq" id="WP_114435508.1">
    <property type="nucleotide sequence ID" value="NZ_QPJI01000023.1"/>
</dbReference>
<dbReference type="Proteomes" id="UP000253647">
    <property type="component" value="Unassembled WGS sequence"/>
</dbReference>
<dbReference type="InterPro" id="IPR012106">
    <property type="entry name" value="Phage_Mu_Gp1"/>
</dbReference>
<evidence type="ECO:0000313" key="2">
    <source>
        <dbReference type="EMBL" id="RCW62626.1"/>
    </source>
</evidence>
<dbReference type="Pfam" id="PF10123">
    <property type="entry name" value="Mu-like_Pro"/>
    <property type="match status" value="1"/>
</dbReference>
<protein>
    <submittedName>
        <fullName evidence="2">Phage I-like protein</fullName>
    </submittedName>
</protein>
<dbReference type="EMBL" id="QPJI01000023">
    <property type="protein sequence ID" value="RCW62626.1"/>
    <property type="molecule type" value="Genomic_DNA"/>
</dbReference>
<comment type="caution">
    <text evidence="2">The sequence shown here is derived from an EMBL/GenBank/DDBJ whole genome shotgun (WGS) entry which is preliminary data.</text>
</comment>
<sequence length="344" mass="37935">MEKTNALRPGLAKALNTEAATLGLRLSLNVELPAGEIPEWVELLPAGEMVMGRDGRAWRNSNPQSVVDAFTSRNVDLVIDWEHASEHRAPQGQDAPAAGWVKELAVREGAVWGRVEWTEKAVAQLQRKEYRYLSPVFLFTRDEHDIVRLTSAGLTNQPNLELTALNQQNHHQTHQEDFPVWKDLLKKLGLPEDATEAQAIAALNQVQADLETAKNREATPSLDKYVPRADFDQAQTRAANAEQKLETLKKEREDEAIESAINQALEDGKIAPATVDYHKAQCRTEGGLERFKTFVESAPAITGDSGLDGRKAPGADKALNSETLKIAGMMGNSEEDLKKYGGVN</sequence>
<organism evidence="2 3">
    <name type="scientific">Marinobacter nauticus</name>
    <name type="common">Marinobacter hydrocarbonoclasticus</name>
    <name type="synonym">Marinobacter aquaeolei</name>
    <dbReference type="NCBI Taxonomy" id="2743"/>
    <lineage>
        <taxon>Bacteria</taxon>
        <taxon>Pseudomonadati</taxon>
        <taxon>Pseudomonadota</taxon>
        <taxon>Gammaproteobacteria</taxon>
        <taxon>Pseudomonadales</taxon>
        <taxon>Marinobacteraceae</taxon>
        <taxon>Marinobacter</taxon>
    </lineage>
</organism>
<name>A0A368X631_MARNT</name>
<dbReference type="AlphaFoldDB" id="A0A368X631"/>